<evidence type="ECO:0000256" key="4">
    <source>
        <dbReference type="ARBA" id="ARBA00023163"/>
    </source>
</evidence>
<evidence type="ECO:0000259" key="5">
    <source>
        <dbReference type="Pfam" id="PF04542"/>
    </source>
</evidence>
<dbReference type="InterPro" id="IPR007627">
    <property type="entry name" value="RNA_pol_sigma70_r2"/>
</dbReference>
<keyword evidence="7" id="KW-1185">Reference proteome</keyword>
<gene>
    <name evidence="6" type="ORF">GCM10009765_51000</name>
</gene>
<keyword evidence="3" id="KW-0238">DNA-binding</keyword>
<reference evidence="6 7" key="1">
    <citation type="journal article" date="2019" name="Int. J. Syst. Evol. Microbiol.">
        <title>The Global Catalogue of Microorganisms (GCM) 10K type strain sequencing project: providing services to taxonomists for standard genome sequencing and annotation.</title>
        <authorList>
            <consortium name="The Broad Institute Genomics Platform"/>
            <consortium name="The Broad Institute Genome Sequencing Center for Infectious Disease"/>
            <person name="Wu L."/>
            <person name="Ma J."/>
        </authorList>
    </citation>
    <scope>NUCLEOTIDE SEQUENCE [LARGE SCALE GENOMIC DNA]</scope>
    <source>
        <strain evidence="6 7">JCM 14718</strain>
    </source>
</reference>
<evidence type="ECO:0000313" key="6">
    <source>
        <dbReference type="EMBL" id="GAA1695587.1"/>
    </source>
</evidence>
<dbReference type="SUPFAM" id="SSF88946">
    <property type="entry name" value="Sigma2 domain of RNA polymerase sigma factors"/>
    <property type="match status" value="1"/>
</dbReference>
<proteinExistence type="predicted"/>
<name>A0ABN2HYE1_9ACTN</name>
<accession>A0ABN2HYE1</accession>
<dbReference type="EMBL" id="BAAANY010000020">
    <property type="protein sequence ID" value="GAA1695587.1"/>
    <property type="molecule type" value="Genomic_DNA"/>
</dbReference>
<evidence type="ECO:0000256" key="1">
    <source>
        <dbReference type="ARBA" id="ARBA00023015"/>
    </source>
</evidence>
<evidence type="ECO:0000313" key="7">
    <source>
        <dbReference type="Proteomes" id="UP001500618"/>
    </source>
</evidence>
<dbReference type="Proteomes" id="UP001500618">
    <property type="component" value="Unassembled WGS sequence"/>
</dbReference>
<evidence type="ECO:0000256" key="3">
    <source>
        <dbReference type="ARBA" id="ARBA00023125"/>
    </source>
</evidence>
<keyword evidence="4" id="KW-0804">Transcription</keyword>
<dbReference type="InterPro" id="IPR039425">
    <property type="entry name" value="RNA_pol_sigma-70-like"/>
</dbReference>
<organism evidence="6 7">
    <name type="scientific">Fodinicola feengrottensis</name>
    <dbReference type="NCBI Taxonomy" id="435914"/>
    <lineage>
        <taxon>Bacteria</taxon>
        <taxon>Bacillati</taxon>
        <taxon>Actinomycetota</taxon>
        <taxon>Actinomycetes</taxon>
        <taxon>Mycobacteriales</taxon>
        <taxon>Fodinicola</taxon>
    </lineage>
</organism>
<sequence length="111" mass="12050">MVPAYALTGDLPEAQDAIQEAFVRAVARPAKVLDADNPEAWLRTVALNVARSRFRRRVRMDTLLRRVPASPRALPGISSSRLEVIAAMRKLPAVQAAVNVRGVAASGRPCH</sequence>
<comment type="caution">
    <text evidence="6">The sequence shown here is derived from an EMBL/GenBank/DDBJ whole genome shotgun (WGS) entry which is preliminary data.</text>
</comment>
<keyword evidence="1" id="KW-0805">Transcription regulation</keyword>
<keyword evidence="2" id="KW-0731">Sigma factor</keyword>
<evidence type="ECO:0000256" key="2">
    <source>
        <dbReference type="ARBA" id="ARBA00023082"/>
    </source>
</evidence>
<dbReference type="Gene3D" id="1.10.1740.10">
    <property type="match status" value="1"/>
</dbReference>
<feature type="domain" description="RNA polymerase sigma-70 region 2" evidence="5">
    <location>
        <begin position="4"/>
        <end position="59"/>
    </location>
</feature>
<dbReference type="Pfam" id="PF04542">
    <property type="entry name" value="Sigma70_r2"/>
    <property type="match status" value="1"/>
</dbReference>
<dbReference type="InterPro" id="IPR013325">
    <property type="entry name" value="RNA_pol_sigma_r2"/>
</dbReference>
<dbReference type="PANTHER" id="PTHR43133:SF50">
    <property type="entry name" value="ECF RNA POLYMERASE SIGMA FACTOR SIGM"/>
    <property type="match status" value="1"/>
</dbReference>
<dbReference type="PANTHER" id="PTHR43133">
    <property type="entry name" value="RNA POLYMERASE ECF-TYPE SIGMA FACTO"/>
    <property type="match status" value="1"/>
</dbReference>
<protein>
    <recommendedName>
        <fullName evidence="5">RNA polymerase sigma-70 region 2 domain-containing protein</fullName>
    </recommendedName>
</protein>